<dbReference type="EMBL" id="AVOT02014280">
    <property type="protein sequence ID" value="MBW0497614.1"/>
    <property type="molecule type" value="Genomic_DNA"/>
</dbReference>
<evidence type="ECO:0000313" key="4">
    <source>
        <dbReference type="Proteomes" id="UP000765509"/>
    </source>
</evidence>
<dbReference type="PANTHER" id="PTHR37984">
    <property type="entry name" value="PROTEIN CBG26694"/>
    <property type="match status" value="1"/>
</dbReference>
<dbReference type="GO" id="GO:0003824">
    <property type="term" value="F:catalytic activity"/>
    <property type="evidence" value="ECO:0007669"/>
    <property type="project" value="UniProtKB-KW"/>
</dbReference>
<gene>
    <name evidence="3" type="ORF">O181_037329</name>
</gene>
<evidence type="ECO:0000313" key="3">
    <source>
        <dbReference type="EMBL" id="MBW0497614.1"/>
    </source>
</evidence>
<name>A0A9Q3D672_9BASI</name>
<dbReference type="InterPro" id="IPR050951">
    <property type="entry name" value="Retrovirus_Pol_polyprotein"/>
</dbReference>
<evidence type="ECO:0000256" key="1">
    <source>
        <dbReference type="ARBA" id="ARBA00023268"/>
    </source>
</evidence>
<keyword evidence="1" id="KW-0511">Multifunctional enzyme</keyword>
<dbReference type="InterPro" id="IPR043128">
    <property type="entry name" value="Rev_trsase/Diguanyl_cyclase"/>
</dbReference>
<dbReference type="SUPFAM" id="SSF56672">
    <property type="entry name" value="DNA/RNA polymerases"/>
    <property type="match status" value="1"/>
</dbReference>
<dbReference type="InterPro" id="IPR041577">
    <property type="entry name" value="RT_RNaseH_2"/>
</dbReference>
<feature type="domain" description="Reverse transcriptase/retrotransposon-derived protein RNase H-like" evidence="2">
    <location>
        <begin position="58"/>
        <end position="125"/>
    </location>
</feature>
<evidence type="ECO:0000259" key="2">
    <source>
        <dbReference type="Pfam" id="PF17919"/>
    </source>
</evidence>
<dbReference type="FunFam" id="3.30.70.270:FF:000020">
    <property type="entry name" value="Transposon Tf2-6 polyprotein-like Protein"/>
    <property type="match status" value="1"/>
</dbReference>
<keyword evidence="4" id="KW-1185">Reference proteome</keyword>
<dbReference type="InterPro" id="IPR043502">
    <property type="entry name" value="DNA/RNA_pol_sf"/>
</dbReference>
<dbReference type="Gene3D" id="3.30.70.270">
    <property type="match status" value="1"/>
</dbReference>
<proteinExistence type="predicted"/>
<reference evidence="3" key="1">
    <citation type="submission" date="2021-03" db="EMBL/GenBank/DDBJ databases">
        <title>Draft genome sequence of rust myrtle Austropuccinia psidii MF-1, a brazilian biotype.</title>
        <authorList>
            <person name="Quecine M.C."/>
            <person name="Pachon D.M.R."/>
            <person name="Bonatelli M.L."/>
            <person name="Correr F.H."/>
            <person name="Franceschini L.M."/>
            <person name="Leite T.F."/>
            <person name="Margarido G.R.A."/>
            <person name="Almeida C.A."/>
            <person name="Ferrarezi J.A."/>
            <person name="Labate C.A."/>
        </authorList>
    </citation>
    <scope>NUCLEOTIDE SEQUENCE</scope>
    <source>
        <strain evidence="3">MF-1</strain>
    </source>
</reference>
<dbReference type="AlphaFoldDB" id="A0A9Q3D672"/>
<dbReference type="Proteomes" id="UP000765509">
    <property type="component" value="Unassembled WGS sequence"/>
</dbReference>
<sequence length="190" mass="21417">MNKVPAVLLKPIPQKKNENQSFLGFAEYYRQQIQDSMSIERPLYKLCDKDTVLEITGERVKSFESLRQALTTAPILLMPDLNLPFKIYIDASGDGLGAAPHQAQIINNKPVEGPMCFISRNMLRWQIARKEYRGNMTIVYKDGNIHKNEDGLSRWPSLNNLDSPAYGPEEASPQIPIEGISATDLNITLL</sequence>
<organism evidence="3 4">
    <name type="scientific">Austropuccinia psidii MF-1</name>
    <dbReference type="NCBI Taxonomy" id="1389203"/>
    <lineage>
        <taxon>Eukaryota</taxon>
        <taxon>Fungi</taxon>
        <taxon>Dikarya</taxon>
        <taxon>Basidiomycota</taxon>
        <taxon>Pucciniomycotina</taxon>
        <taxon>Pucciniomycetes</taxon>
        <taxon>Pucciniales</taxon>
        <taxon>Sphaerophragmiaceae</taxon>
        <taxon>Austropuccinia</taxon>
    </lineage>
</organism>
<protein>
    <recommendedName>
        <fullName evidence="2">Reverse transcriptase/retrotransposon-derived protein RNase H-like domain-containing protein</fullName>
    </recommendedName>
</protein>
<dbReference type="PANTHER" id="PTHR37984:SF5">
    <property type="entry name" value="PROTEIN NYNRIN-LIKE"/>
    <property type="match status" value="1"/>
</dbReference>
<comment type="caution">
    <text evidence="3">The sequence shown here is derived from an EMBL/GenBank/DDBJ whole genome shotgun (WGS) entry which is preliminary data.</text>
</comment>
<accession>A0A9Q3D672</accession>
<dbReference type="Pfam" id="PF17919">
    <property type="entry name" value="RT_RNaseH_2"/>
    <property type="match status" value="1"/>
</dbReference>